<dbReference type="Gene3D" id="2.60.34.10">
    <property type="entry name" value="Substrate Binding Domain Of DNAk, Chain A, domain 1"/>
    <property type="match status" value="1"/>
</dbReference>
<evidence type="ECO:0000256" key="3">
    <source>
        <dbReference type="ARBA" id="ARBA00022840"/>
    </source>
</evidence>
<evidence type="ECO:0000256" key="4">
    <source>
        <dbReference type="RuleBase" id="RU003322"/>
    </source>
</evidence>
<dbReference type="InterPro" id="IPR029047">
    <property type="entry name" value="HSP70_peptide-bd_sf"/>
</dbReference>
<proteinExistence type="inferred from homology"/>
<dbReference type="InterPro" id="IPR029048">
    <property type="entry name" value="HSP70_C_sf"/>
</dbReference>
<dbReference type="Gene3D" id="3.30.30.30">
    <property type="match status" value="1"/>
</dbReference>
<keyword evidence="2 4" id="KW-0547">Nucleotide-binding</keyword>
<evidence type="ECO:0000256" key="6">
    <source>
        <dbReference type="SAM" id="MobiDB-lite"/>
    </source>
</evidence>
<dbReference type="EMBL" id="JH159160">
    <property type="protein sequence ID" value="EGZ09314.1"/>
    <property type="molecule type" value="Genomic_DNA"/>
</dbReference>
<dbReference type="InterPro" id="IPR043129">
    <property type="entry name" value="ATPase_NBD"/>
</dbReference>
<reference evidence="7 8" key="1">
    <citation type="journal article" date="2006" name="Science">
        <title>Phytophthora genome sequences uncover evolutionary origins and mechanisms of pathogenesis.</title>
        <authorList>
            <person name="Tyler B.M."/>
            <person name="Tripathy S."/>
            <person name="Zhang X."/>
            <person name="Dehal P."/>
            <person name="Jiang R.H."/>
            <person name="Aerts A."/>
            <person name="Arredondo F.D."/>
            <person name="Baxter L."/>
            <person name="Bensasson D."/>
            <person name="Beynon J.L."/>
            <person name="Chapman J."/>
            <person name="Damasceno C.M."/>
            <person name="Dorrance A.E."/>
            <person name="Dou D."/>
            <person name="Dickerman A.W."/>
            <person name="Dubchak I.L."/>
            <person name="Garbelotto M."/>
            <person name="Gijzen M."/>
            <person name="Gordon S.G."/>
            <person name="Govers F."/>
            <person name="Grunwald N.J."/>
            <person name="Huang W."/>
            <person name="Ivors K.L."/>
            <person name="Jones R.W."/>
            <person name="Kamoun S."/>
            <person name="Krampis K."/>
            <person name="Lamour K.H."/>
            <person name="Lee M.K."/>
            <person name="McDonald W.H."/>
            <person name="Medina M."/>
            <person name="Meijer H.J."/>
            <person name="Nordberg E.K."/>
            <person name="Maclean D.J."/>
            <person name="Ospina-Giraldo M.D."/>
            <person name="Morris P.F."/>
            <person name="Phuntumart V."/>
            <person name="Putnam N.H."/>
            <person name="Rash S."/>
            <person name="Rose J.K."/>
            <person name="Sakihama Y."/>
            <person name="Salamov A.A."/>
            <person name="Savidor A."/>
            <person name="Scheuring C.F."/>
            <person name="Smith B.M."/>
            <person name="Sobral B.W."/>
            <person name="Terry A."/>
            <person name="Torto-Alalibo T.A."/>
            <person name="Win J."/>
            <person name="Xu Z."/>
            <person name="Zhang H."/>
            <person name="Grigoriev I.V."/>
            <person name="Rokhsar D.S."/>
            <person name="Boore J.L."/>
        </authorList>
    </citation>
    <scope>NUCLEOTIDE SEQUENCE [LARGE SCALE GENOMIC DNA]</scope>
    <source>
        <strain evidence="7 8">P6497</strain>
    </source>
</reference>
<dbReference type="OMA" id="DMSANCL"/>
<dbReference type="PANTHER" id="PTHR19375">
    <property type="entry name" value="HEAT SHOCK PROTEIN 70KDA"/>
    <property type="match status" value="1"/>
</dbReference>
<dbReference type="PROSITE" id="PS00329">
    <property type="entry name" value="HSP70_2"/>
    <property type="match status" value="1"/>
</dbReference>
<dbReference type="InParanoid" id="G5A5D0"/>
<dbReference type="PRINTS" id="PR00301">
    <property type="entry name" value="HEATSHOCK70"/>
</dbReference>
<dbReference type="Gene3D" id="3.90.640.10">
    <property type="entry name" value="Actin, Chain A, domain 4"/>
    <property type="match status" value="1"/>
</dbReference>
<organism evidence="7 8">
    <name type="scientific">Phytophthora sojae (strain P6497)</name>
    <name type="common">Soybean stem and root rot agent</name>
    <name type="synonym">Phytophthora megasperma f. sp. glycines</name>
    <dbReference type="NCBI Taxonomy" id="1094619"/>
    <lineage>
        <taxon>Eukaryota</taxon>
        <taxon>Sar</taxon>
        <taxon>Stramenopiles</taxon>
        <taxon>Oomycota</taxon>
        <taxon>Peronosporomycetes</taxon>
        <taxon>Peronosporales</taxon>
        <taxon>Peronosporaceae</taxon>
        <taxon>Phytophthora</taxon>
    </lineage>
</organism>
<evidence type="ECO:0008006" key="9">
    <source>
        <dbReference type="Google" id="ProtNLM"/>
    </source>
</evidence>
<evidence type="ECO:0000313" key="8">
    <source>
        <dbReference type="Proteomes" id="UP000002640"/>
    </source>
</evidence>
<evidence type="ECO:0000256" key="5">
    <source>
        <dbReference type="SAM" id="Coils"/>
    </source>
</evidence>
<dbReference type="SMR" id="G5A5D0"/>
<dbReference type="FunFam" id="3.30.30.30:FF:000002">
    <property type="entry name" value="Heat shock 70 kDa protein 4"/>
    <property type="match status" value="1"/>
</dbReference>
<protein>
    <recommendedName>
        <fullName evidence="9">Heat shock protein 70</fullName>
    </recommendedName>
</protein>
<dbReference type="InterPro" id="IPR013126">
    <property type="entry name" value="Hsp_70_fam"/>
</dbReference>
<feature type="region of interest" description="Disordered" evidence="6">
    <location>
        <begin position="579"/>
        <end position="610"/>
    </location>
</feature>
<gene>
    <name evidence="7" type="ORF">PHYSODRAFT_525429</name>
</gene>
<feature type="compositionally biased region" description="Polar residues" evidence="6">
    <location>
        <begin position="583"/>
        <end position="593"/>
    </location>
</feature>
<dbReference type="AlphaFoldDB" id="G5A5D0"/>
<dbReference type="Gene3D" id="3.30.420.40">
    <property type="match status" value="2"/>
</dbReference>
<keyword evidence="8" id="KW-1185">Reference proteome</keyword>
<evidence type="ECO:0000256" key="2">
    <source>
        <dbReference type="ARBA" id="ARBA00022741"/>
    </source>
</evidence>
<dbReference type="SUPFAM" id="SSF53067">
    <property type="entry name" value="Actin-like ATPase domain"/>
    <property type="match status" value="2"/>
</dbReference>
<dbReference type="RefSeq" id="XP_009535947.1">
    <property type="nucleotide sequence ID" value="XM_009537652.1"/>
</dbReference>
<dbReference type="KEGG" id="psoj:PHYSODRAFT_525429"/>
<evidence type="ECO:0000313" key="7">
    <source>
        <dbReference type="EMBL" id="EGZ09314.1"/>
    </source>
</evidence>
<dbReference type="SUPFAM" id="SSF100920">
    <property type="entry name" value="Heat shock protein 70kD (HSP70), peptide-binding domain"/>
    <property type="match status" value="1"/>
</dbReference>
<dbReference type="GO" id="GO:0005524">
    <property type="term" value="F:ATP binding"/>
    <property type="evidence" value="ECO:0007669"/>
    <property type="project" value="UniProtKB-KW"/>
</dbReference>
<comment type="similarity">
    <text evidence="1 4">Belongs to the heat shock protein 70 family.</text>
</comment>
<dbReference type="FunFam" id="3.90.640.10:FF:000134">
    <property type="entry name" value="Heat shock cognate 71 kDa protein"/>
    <property type="match status" value="1"/>
</dbReference>
<dbReference type="GO" id="GO:0140662">
    <property type="term" value="F:ATP-dependent protein folding chaperone"/>
    <property type="evidence" value="ECO:0007669"/>
    <property type="project" value="InterPro"/>
</dbReference>
<dbReference type="Proteomes" id="UP000002640">
    <property type="component" value="Unassembled WGS sequence"/>
</dbReference>
<name>G5A5D0_PHYSP</name>
<dbReference type="GeneID" id="20660870"/>
<dbReference type="InterPro" id="IPR018181">
    <property type="entry name" value="Heat_shock_70_CS"/>
</dbReference>
<evidence type="ECO:0000256" key="1">
    <source>
        <dbReference type="ARBA" id="ARBA00007381"/>
    </source>
</evidence>
<dbReference type="STRING" id="1094619.G5A5D0"/>
<feature type="coiled-coil region" evidence="5">
    <location>
        <begin position="527"/>
        <end position="554"/>
    </location>
</feature>
<keyword evidence="3 4" id="KW-0067">ATP-binding</keyword>
<dbReference type="SUPFAM" id="SSF100934">
    <property type="entry name" value="Heat shock protein 70kD (HSP70), C-terminal subdomain"/>
    <property type="match status" value="1"/>
</dbReference>
<keyword evidence="5" id="KW-0175">Coiled coil</keyword>
<dbReference type="Pfam" id="PF00012">
    <property type="entry name" value="HSP70"/>
    <property type="match status" value="1"/>
</dbReference>
<dbReference type="Gene3D" id="1.20.1270.10">
    <property type="match status" value="1"/>
</dbReference>
<sequence>MRTTCLRVGVWVNNNVAVLTSDRPLPSFVAFTDTERLVGDVAKRQVATNVNNTVFGTTRLIGRKFSDLEVQEDLKHWPFKVVGGPNDGPLVEVQAAGQTKTFRPVEILAMLLAEARETVETHLGKRVENAVVTVPASFNYAQRQAIKDAGAVAGLNVARLISASTAAAIAHGLENKTKAGQRNLLVLDLGGGTLDVSLVAIEEEIYEVLATAGNAHLGGEDFDSRLVEHCVAEFKRMHRKDLSTNARAMMRLRMACESAKRALFAPESVEKLIELDALYEGIDFHTKITRAQFEKLCADLSDDIMLPVQQVLSDASVLRSKVDEVVMVGGSMRITKVEELLKEFFNGKKIIRSRHEEELNVLGATMHAAMLTDELSVIKPLEEFMLLDVTPLSLGVKIDDTNTSVMIPRSTTIPTRKTRTFSTSQDNQSVVQIELLEGEDGDNRVIGKLKGDGLPLEPRGEFKIEVTVEVDANGCITVLIADESTGQSKKLEVSGDCLSALEIDRMRKSVMKDASKIELENYANSVRSTAAKRIAELKRSIEEMQAVEEQATETLHWLNRNHSVGRADIDVKRRKLEEAATPATHNNLASTSGADPFESRKPQKVPAKLQ</sequence>
<accession>G5A5D0</accession>